<reference evidence="1 2" key="1">
    <citation type="submission" date="2019-04" db="EMBL/GenBank/DDBJ databases">
        <title>Shimia ponticola sp. nov., isolated from seawater.</title>
        <authorList>
            <person name="Kim Y.-O."/>
            <person name="Yoon J.-H."/>
        </authorList>
    </citation>
    <scope>NUCLEOTIDE SEQUENCE [LARGE SCALE GENOMIC DNA]</scope>
    <source>
        <strain evidence="1 2">MYP11</strain>
    </source>
</reference>
<organism evidence="1 2">
    <name type="scientific">Aliishimia ponticola</name>
    <dbReference type="NCBI Taxonomy" id="2499833"/>
    <lineage>
        <taxon>Bacteria</taxon>
        <taxon>Pseudomonadati</taxon>
        <taxon>Pseudomonadota</taxon>
        <taxon>Alphaproteobacteria</taxon>
        <taxon>Rhodobacterales</taxon>
        <taxon>Paracoccaceae</taxon>
        <taxon>Aliishimia</taxon>
    </lineage>
</organism>
<proteinExistence type="predicted"/>
<accession>A0A4S4NHM8</accession>
<name>A0A4S4NHM8_9RHOB</name>
<evidence type="ECO:0000313" key="1">
    <source>
        <dbReference type="EMBL" id="THH39206.1"/>
    </source>
</evidence>
<evidence type="ECO:0000313" key="2">
    <source>
        <dbReference type="Proteomes" id="UP000306602"/>
    </source>
</evidence>
<dbReference type="Proteomes" id="UP000306602">
    <property type="component" value="Unassembled WGS sequence"/>
</dbReference>
<keyword evidence="2" id="KW-1185">Reference proteome</keyword>
<comment type="caution">
    <text evidence="1">The sequence shown here is derived from an EMBL/GenBank/DDBJ whole genome shotgun (WGS) entry which is preliminary data.</text>
</comment>
<protein>
    <submittedName>
        <fullName evidence="1">Uncharacterized protein</fullName>
    </submittedName>
</protein>
<sequence>MRHLAFSLPLLALLATCGPLTLYHKPGVSVARLQQDELTCETRALRDAPVANELRQDPPIFVPPRRVCGRHGHCRTHGGYWRPGNIYTVDVNAGLRRRIEAQCMASKGYRPAQIPLCPPGTKVSGPTNVLPPLTERSCAVRLETGGFAIVEGAPAAP</sequence>
<gene>
    <name evidence="1" type="ORF">E4Z66_03990</name>
</gene>
<dbReference type="OrthoDB" id="7274329at2"/>
<dbReference type="AlphaFoldDB" id="A0A4S4NHM8"/>
<dbReference type="EMBL" id="SRKY01000001">
    <property type="protein sequence ID" value="THH39206.1"/>
    <property type="molecule type" value="Genomic_DNA"/>
</dbReference>